<dbReference type="KEGG" id="scor:J3U87_21205"/>
<evidence type="ECO:0000313" key="1">
    <source>
        <dbReference type="EMBL" id="QTD48111.1"/>
    </source>
</evidence>
<reference evidence="1" key="1">
    <citation type="submission" date="2021-03" db="EMBL/GenBank/DDBJ databases">
        <title>Acanthopleuribacteraceae sp. M133.</title>
        <authorList>
            <person name="Wang G."/>
        </authorList>
    </citation>
    <scope>NUCLEOTIDE SEQUENCE</scope>
    <source>
        <strain evidence="1">M133</strain>
    </source>
</reference>
<dbReference type="AlphaFoldDB" id="A0A8A4TH36"/>
<organism evidence="1 2">
    <name type="scientific">Sulfidibacter corallicola</name>
    <dbReference type="NCBI Taxonomy" id="2818388"/>
    <lineage>
        <taxon>Bacteria</taxon>
        <taxon>Pseudomonadati</taxon>
        <taxon>Acidobacteriota</taxon>
        <taxon>Holophagae</taxon>
        <taxon>Acanthopleuribacterales</taxon>
        <taxon>Acanthopleuribacteraceae</taxon>
        <taxon>Sulfidibacter</taxon>
    </lineage>
</organism>
<sequence length="155" mass="17802">MGKLRTEPKHKSFLKQEEYDDYLGILQEAQRAAEDNNVYWDLEKNEKASQVKKAFLYVSRKENIDVTIRQVRGANSLAFHFKKGKAQGGTRMSAKESRARILKCLKSAGVPLKKNQIIRDTGISASTWNIRIKELLKSKEVKRQGDRRDTTYTVA</sequence>
<protein>
    <submittedName>
        <fullName evidence="1">Uncharacterized protein</fullName>
    </submittedName>
</protein>
<dbReference type="EMBL" id="CP071793">
    <property type="protein sequence ID" value="QTD48111.1"/>
    <property type="molecule type" value="Genomic_DNA"/>
</dbReference>
<gene>
    <name evidence="1" type="ORF">J3U87_21205</name>
</gene>
<dbReference type="Proteomes" id="UP000663929">
    <property type="component" value="Chromosome"/>
</dbReference>
<keyword evidence="2" id="KW-1185">Reference proteome</keyword>
<accession>A0A8A4TH36</accession>
<dbReference type="SUPFAM" id="SSF46785">
    <property type="entry name" value="Winged helix' DNA-binding domain"/>
    <property type="match status" value="1"/>
</dbReference>
<name>A0A8A4TH36_SULCO</name>
<evidence type="ECO:0000313" key="2">
    <source>
        <dbReference type="Proteomes" id="UP000663929"/>
    </source>
</evidence>
<dbReference type="RefSeq" id="WP_237377772.1">
    <property type="nucleotide sequence ID" value="NZ_CP071793.1"/>
</dbReference>
<proteinExistence type="predicted"/>
<dbReference type="InterPro" id="IPR036390">
    <property type="entry name" value="WH_DNA-bd_sf"/>
</dbReference>